<protein>
    <submittedName>
        <fullName evidence="2">Uncharacterized protein</fullName>
    </submittedName>
</protein>
<feature type="region of interest" description="Disordered" evidence="1">
    <location>
        <begin position="1"/>
        <end position="23"/>
    </location>
</feature>
<evidence type="ECO:0000313" key="3">
    <source>
        <dbReference type="Proteomes" id="UP000198981"/>
    </source>
</evidence>
<organism evidence="2 3">
    <name type="scientific">Klenkia marina</name>
    <dbReference type="NCBI Taxonomy" id="1960309"/>
    <lineage>
        <taxon>Bacteria</taxon>
        <taxon>Bacillati</taxon>
        <taxon>Actinomycetota</taxon>
        <taxon>Actinomycetes</taxon>
        <taxon>Geodermatophilales</taxon>
        <taxon>Geodermatophilaceae</taxon>
        <taxon>Klenkia</taxon>
    </lineage>
</organism>
<evidence type="ECO:0000313" key="2">
    <source>
        <dbReference type="EMBL" id="SCX48973.1"/>
    </source>
</evidence>
<dbReference type="EMBL" id="FMUH01000003">
    <property type="protein sequence ID" value="SCX48973.1"/>
    <property type="molecule type" value="Genomic_DNA"/>
</dbReference>
<dbReference type="RefSeq" id="WP_092803499.1">
    <property type="nucleotide sequence ID" value="NZ_FMUH01000003.1"/>
</dbReference>
<name>A0A1G4Y6F4_9ACTN</name>
<dbReference type="Proteomes" id="UP000198981">
    <property type="component" value="Unassembled WGS sequence"/>
</dbReference>
<keyword evidence="3" id="KW-1185">Reference proteome</keyword>
<reference evidence="3" key="1">
    <citation type="submission" date="2016-10" db="EMBL/GenBank/DDBJ databases">
        <authorList>
            <person name="Varghese N."/>
            <person name="Submissions S."/>
        </authorList>
    </citation>
    <scope>NUCLEOTIDE SEQUENCE [LARGE SCALE GENOMIC DNA]</scope>
    <source>
        <strain evidence="3">DSM 45722</strain>
    </source>
</reference>
<proteinExistence type="predicted"/>
<sequence length="59" mass="6500">MTAPNTSPAQRLAEALGSGNPRRAAAEVERYVAHAIYMATGKTAREPLQMHSTTLREYR</sequence>
<dbReference type="STRING" id="1960309.SAMN03159343_2077"/>
<gene>
    <name evidence="2" type="ORF">SAMN03159343_2077</name>
</gene>
<evidence type="ECO:0000256" key="1">
    <source>
        <dbReference type="SAM" id="MobiDB-lite"/>
    </source>
</evidence>
<accession>A0A1G4Y6F4</accession>
<dbReference type="AlphaFoldDB" id="A0A1G4Y6F4"/>